<feature type="region of interest" description="Disordered" evidence="1">
    <location>
        <begin position="1"/>
        <end position="25"/>
    </location>
</feature>
<evidence type="ECO:0000256" key="1">
    <source>
        <dbReference type="SAM" id="MobiDB-lite"/>
    </source>
</evidence>
<sequence>MAGNDLIDTSISSCEGQMPTGGHEVPRGAARRVRVFVPIELLPQTIDVIDSHDLHEKADLHVVPAHSPPGPAAAAGAGRAGPQQFYIGDFEPDTGDISESPAPGDGAGRQGLSPAPGDGAGRQGFPLVGAPAEPAQCGVGPLVGALAEPAQCGVAADRGAIDEGDGQWFCEQCWRQEAELGEQEAPAEPVPAEQAEQATGTGPPRFFPRTGIGDVGSGSLAAVPLFPVLTVLGGAELWDEEGGVIKQKGTVYSDPDRESWGERVFTDAEEALLQANARAAASWLLLQSRAAG</sequence>
<organism evidence="2">
    <name type="scientific">Alexandrium monilatum</name>
    <dbReference type="NCBI Taxonomy" id="311494"/>
    <lineage>
        <taxon>Eukaryota</taxon>
        <taxon>Sar</taxon>
        <taxon>Alveolata</taxon>
        <taxon>Dinophyceae</taxon>
        <taxon>Gonyaulacales</taxon>
        <taxon>Pyrocystaceae</taxon>
        <taxon>Alexandrium</taxon>
    </lineage>
</organism>
<feature type="region of interest" description="Disordered" evidence="1">
    <location>
        <begin position="180"/>
        <end position="205"/>
    </location>
</feature>
<evidence type="ECO:0000313" key="2">
    <source>
        <dbReference type="EMBL" id="CAE4664926.1"/>
    </source>
</evidence>
<gene>
    <name evidence="2" type="ORF">AMON00008_LOCUS62267</name>
</gene>
<feature type="compositionally biased region" description="Low complexity" evidence="1">
    <location>
        <begin position="72"/>
        <end position="82"/>
    </location>
</feature>
<reference evidence="2" key="1">
    <citation type="submission" date="2021-01" db="EMBL/GenBank/DDBJ databases">
        <authorList>
            <person name="Corre E."/>
            <person name="Pelletier E."/>
            <person name="Niang G."/>
            <person name="Scheremetjew M."/>
            <person name="Finn R."/>
            <person name="Kale V."/>
            <person name="Holt S."/>
            <person name="Cochrane G."/>
            <person name="Meng A."/>
            <person name="Brown T."/>
            <person name="Cohen L."/>
        </authorList>
    </citation>
    <scope>NUCLEOTIDE SEQUENCE</scope>
    <source>
        <strain evidence="2">CCMP3105</strain>
    </source>
</reference>
<name>A0A7S4T4H8_9DINO</name>
<accession>A0A7S4T4H8</accession>
<protein>
    <submittedName>
        <fullName evidence="2">Uncharacterized protein</fullName>
    </submittedName>
</protein>
<dbReference type="EMBL" id="HBNR01086865">
    <property type="protein sequence ID" value="CAE4664926.1"/>
    <property type="molecule type" value="Transcribed_RNA"/>
</dbReference>
<feature type="compositionally biased region" description="Low complexity" evidence="1">
    <location>
        <begin position="183"/>
        <end position="198"/>
    </location>
</feature>
<dbReference type="AlphaFoldDB" id="A0A7S4T4H8"/>
<feature type="region of interest" description="Disordered" evidence="1">
    <location>
        <begin position="70"/>
        <end position="128"/>
    </location>
</feature>
<proteinExistence type="predicted"/>